<feature type="region of interest" description="Disordered" evidence="1">
    <location>
        <begin position="1"/>
        <end position="20"/>
    </location>
</feature>
<dbReference type="GO" id="GO:0005634">
    <property type="term" value="C:nucleus"/>
    <property type="evidence" value="ECO:0007669"/>
    <property type="project" value="TreeGrafter"/>
</dbReference>
<dbReference type="EMBL" id="OV725077">
    <property type="protein sequence ID" value="CAH1389844.1"/>
    <property type="molecule type" value="Genomic_DNA"/>
</dbReference>
<name>A0A9P0DXI4_NEZVI</name>
<dbReference type="InterPro" id="IPR026680">
    <property type="entry name" value="CCDC137"/>
</dbReference>
<sequence>MGRKIPGKKHRGVKDPKKQLWEKKEKLKQVINCPPKDPSVQEIPKTVLELNRLRELVRNGNFKKKKKTKSKTNLSNNINKITNGSSQLPESNKDGKVWPNLKQKPGETDGSYFRRINKATNDIIYEASIEAKHDIEVNHNNTGNIKNDHLKESEDGLSNNKKKSNKNSETDYILDRKDRMKLRRKLKVKMKKVNKIKVKEDAIEKKKDIVQFGEVVHQPPQLKRRPKGCLPEKPGNKQLLLNSFFSHKDKSISDIKQLTEEREKVMKAYGAMKLKIRSMSSHKWH</sequence>
<organism evidence="2 3">
    <name type="scientific">Nezara viridula</name>
    <name type="common">Southern green stink bug</name>
    <name type="synonym">Cimex viridulus</name>
    <dbReference type="NCBI Taxonomy" id="85310"/>
    <lineage>
        <taxon>Eukaryota</taxon>
        <taxon>Metazoa</taxon>
        <taxon>Ecdysozoa</taxon>
        <taxon>Arthropoda</taxon>
        <taxon>Hexapoda</taxon>
        <taxon>Insecta</taxon>
        <taxon>Pterygota</taxon>
        <taxon>Neoptera</taxon>
        <taxon>Paraneoptera</taxon>
        <taxon>Hemiptera</taxon>
        <taxon>Heteroptera</taxon>
        <taxon>Panheteroptera</taxon>
        <taxon>Pentatomomorpha</taxon>
        <taxon>Pentatomoidea</taxon>
        <taxon>Pentatomidae</taxon>
        <taxon>Pentatominae</taxon>
        <taxon>Nezara</taxon>
    </lineage>
</organism>
<accession>A0A9P0DXI4</accession>
<feature type="region of interest" description="Disordered" evidence="1">
    <location>
        <begin position="63"/>
        <end position="109"/>
    </location>
</feature>
<dbReference type="OrthoDB" id="5876637at2759"/>
<protein>
    <submittedName>
        <fullName evidence="2">Uncharacterized protein</fullName>
    </submittedName>
</protein>
<dbReference type="AlphaFoldDB" id="A0A9P0DXI4"/>
<feature type="compositionally biased region" description="Basic residues" evidence="1">
    <location>
        <begin position="1"/>
        <end position="12"/>
    </location>
</feature>
<feature type="region of interest" description="Disordered" evidence="1">
    <location>
        <begin position="140"/>
        <end position="169"/>
    </location>
</feature>
<feature type="compositionally biased region" description="Low complexity" evidence="1">
    <location>
        <begin position="71"/>
        <end position="84"/>
    </location>
</feature>
<dbReference type="PANTHER" id="PTHR21838:SF2">
    <property type="entry name" value="COILED-COIL DOMAIN-CONTAINING PROTEIN 137"/>
    <property type="match status" value="1"/>
</dbReference>
<proteinExistence type="predicted"/>
<evidence type="ECO:0000313" key="3">
    <source>
        <dbReference type="Proteomes" id="UP001152798"/>
    </source>
</evidence>
<dbReference type="PANTHER" id="PTHR21838">
    <property type="entry name" value="COILED-COIL DOMAIN-CONTAINING PROTEIN 137"/>
    <property type="match status" value="1"/>
</dbReference>
<gene>
    <name evidence="2" type="ORF">NEZAVI_LOCUS1148</name>
</gene>
<keyword evidence="3" id="KW-1185">Reference proteome</keyword>
<evidence type="ECO:0000256" key="1">
    <source>
        <dbReference type="SAM" id="MobiDB-lite"/>
    </source>
</evidence>
<dbReference type="Proteomes" id="UP001152798">
    <property type="component" value="Chromosome 1"/>
</dbReference>
<reference evidence="2" key="1">
    <citation type="submission" date="2022-01" db="EMBL/GenBank/DDBJ databases">
        <authorList>
            <person name="King R."/>
        </authorList>
    </citation>
    <scope>NUCLEOTIDE SEQUENCE</scope>
</reference>
<evidence type="ECO:0000313" key="2">
    <source>
        <dbReference type="EMBL" id="CAH1389844.1"/>
    </source>
</evidence>